<protein>
    <submittedName>
        <fullName evidence="6">2-keto-4-pentenoate hydratase/2-oxohepta-3-ene-1,7-dioic acid hydratase in catechol pathway</fullName>
    </submittedName>
</protein>
<reference evidence="6 7" key="1">
    <citation type="submission" date="2020-07" db="EMBL/GenBank/DDBJ databases">
        <title>Genomic Encyclopedia of Type Strains, Phase IV (KMG-V): Genome sequencing to study the core and pangenomes of soil and plant-associated prokaryotes.</title>
        <authorList>
            <person name="Whitman W."/>
        </authorList>
    </citation>
    <scope>NUCLEOTIDE SEQUENCE [LARGE SCALE GENOMIC DNA]</scope>
    <source>
        <strain evidence="6 7">SAS40</strain>
    </source>
</reference>
<evidence type="ECO:0000259" key="5">
    <source>
        <dbReference type="Pfam" id="PF01557"/>
    </source>
</evidence>
<dbReference type="Pfam" id="PF01557">
    <property type="entry name" value="FAA_hydrolase"/>
    <property type="match status" value="1"/>
</dbReference>
<accession>A0A7Y9LLE6</accession>
<organism evidence="6 7">
    <name type="scientific">Pigmentiphaga litoralis</name>
    <dbReference type="NCBI Taxonomy" id="516702"/>
    <lineage>
        <taxon>Bacteria</taxon>
        <taxon>Pseudomonadati</taxon>
        <taxon>Pseudomonadota</taxon>
        <taxon>Betaproteobacteria</taxon>
        <taxon>Burkholderiales</taxon>
        <taxon>Alcaligenaceae</taxon>
        <taxon>Pigmentiphaga</taxon>
    </lineage>
</organism>
<dbReference type="InterPro" id="IPR011234">
    <property type="entry name" value="Fumarylacetoacetase-like_C"/>
</dbReference>
<dbReference type="FunFam" id="3.90.850.10:FF:000002">
    <property type="entry name" value="2-hydroxyhepta-2,4-diene-1,7-dioate isomerase"/>
    <property type="match status" value="1"/>
</dbReference>
<gene>
    <name evidence="6" type="ORF">FHW18_003135</name>
</gene>
<dbReference type="GO" id="GO:0016853">
    <property type="term" value="F:isomerase activity"/>
    <property type="evidence" value="ECO:0007669"/>
    <property type="project" value="UniProtKB-ARBA"/>
</dbReference>
<sequence length="316" mass="34037">MRIITFSLTPDGGPRPGLWLDDGGVLDVQRAFHLAVASGTLQAPPDMAEAFTSVHGIIAHGYTAQRVLFWMATAARSIAMAAARVAREDIRLLAPIPRPAKNVFCVGRNYVDHVKEGYAAQGLAVKLPEHIQLFSKPPTTVIGPGAGIPYDAKVTQKLDYEVELAVVIGKTGINIAEADAYEHIFGYTIINDISARDLQRRHDQWFKGKGLDGSCPMGPWIVTADQIPDPQDLALTLSVNGELRQQARTSQMIFDLRRIIAELSRGMTLEAGDVIATGTPSGVGYAMDPPGLLSPGDIVECEIEHIGTLVNPVIAV</sequence>
<comment type="caution">
    <text evidence="6">The sequence shown here is derived from an EMBL/GenBank/DDBJ whole genome shotgun (WGS) entry which is preliminary data.</text>
</comment>
<dbReference type="GO" id="GO:0016787">
    <property type="term" value="F:hydrolase activity"/>
    <property type="evidence" value="ECO:0007669"/>
    <property type="project" value="UniProtKB-KW"/>
</dbReference>
<dbReference type="RefSeq" id="WP_179587627.1">
    <property type="nucleotide sequence ID" value="NZ_JACBYR010000001.1"/>
</dbReference>
<dbReference type="PANTHER" id="PTHR42796">
    <property type="entry name" value="FUMARYLACETOACETATE HYDROLASE DOMAIN-CONTAINING PROTEIN 2A-RELATED"/>
    <property type="match status" value="1"/>
</dbReference>
<evidence type="ECO:0000313" key="7">
    <source>
        <dbReference type="Proteomes" id="UP000542125"/>
    </source>
</evidence>
<dbReference type="PANTHER" id="PTHR42796:SF4">
    <property type="entry name" value="FUMARYLACETOACETATE HYDROLASE DOMAIN-CONTAINING PROTEIN 2A"/>
    <property type="match status" value="1"/>
</dbReference>
<evidence type="ECO:0000256" key="3">
    <source>
        <dbReference type="ARBA" id="ARBA00022723"/>
    </source>
</evidence>
<keyword evidence="3" id="KW-0479">Metal-binding</keyword>
<comment type="similarity">
    <text evidence="2">Belongs to the FAH family.</text>
</comment>
<evidence type="ECO:0000256" key="1">
    <source>
        <dbReference type="ARBA" id="ARBA00001946"/>
    </source>
</evidence>
<evidence type="ECO:0000256" key="4">
    <source>
        <dbReference type="ARBA" id="ARBA00022801"/>
    </source>
</evidence>
<dbReference type="SUPFAM" id="SSF56529">
    <property type="entry name" value="FAH"/>
    <property type="match status" value="1"/>
</dbReference>
<proteinExistence type="inferred from homology"/>
<dbReference type="InterPro" id="IPR051121">
    <property type="entry name" value="FAH"/>
</dbReference>
<evidence type="ECO:0000256" key="2">
    <source>
        <dbReference type="ARBA" id="ARBA00010211"/>
    </source>
</evidence>
<dbReference type="InterPro" id="IPR036663">
    <property type="entry name" value="Fumarylacetoacetase_C_sf"/>
</dbReference>
<dbReference type="GO" id="GO:0046872">
    <property type="term" value="F:metal ion binding"/>
    <property type="evidence" value="ECO:0007669"/>
    <property type="project" value="UniProtKB-KW"/>
</dbReference>
<keyword evidence="7" id="KW-1185">Reference proteome</keyword>
<dbReference type="Proteomes" id="UP000542125">
    <property type="component" value="Unassembled WGS sequence"/>
</dbReference>
<dbReference type="AlphaFoldDB" id="A0A7Y9LLE6"/>
<keyword evidence="4" id="KW-0378">Hydrolase</keyword>
<dbReference type="GO" id="GO:0019752">
    <property type="term" value="P:carboxylic acid metabolic process"/>
    <property type="evidence" value="ECO:0007669"/>
    <property type="project" value="UniProtKB-ARBA"/>
</dbReference>
<dbReference type="Gene3D" id="3.90.850.10">
    <property type="entry name" value="Fumarylacetoacetase-like, C-terminal domain"/>
    <property type="match status" value="1"/>
</dbReference>
<name>A0A7Y9LLE6_9BURK</name>
<dbReference type="EMBL" id="JACBYR010000001">
    <property type="protein sequence ID" value="NYE83864.1"/>
    <property type="molecule type" value="Genomic_DNA"/>
</dbReference>
<evidence type="ECO:0000313" key="6">
    <source>
        <dbReference type="EMBL" id="NYE83864.1"/>
    </source>
</evidence>
<feature type="domain" description="Fumarylacetoacetase-like C-terminal" evidence="5">
    <location>
        <begin position="103"/>
        <end position="313"/>
    </location>
</feature>
<comment type="cofactor">
    <cofactor evidence="1">
        <name>Mg(2+)</name>
        <dbReference type="ChEBI" id="CHEBI:18420"/>
    </cofactor>
</comment>